<organism evidence="11 12">
    <name type="scientific">Brassica cretica</name>
    <name type="common">Mustard</name>
    <dbReference type="NCBI Taxonomy" id="69181"/>
    <lineage>
        <taxon>Eukaryota</taxon>
        <taxon>Viridiplantae</taxon>
        <taxon>Streptophyta</taxon>
        <taxon>Embryophyta</taxon>
        <taxon>Tracheophyta</taxon>
        <taxon>Spermatophyta</taxon>
        <taxon>Magnoliopsida</taxon>
        <taxon>eudicotyledons</taxon>
        <taxon>Gunneridae</taxon>
        <taxon>Pentapetalae</taxon>
        <taxon>rosids</taxon>
        <taxon>malvids</taxon>
        <taxon>Brassicales</taxon>
        <taxon>Brassicaceae</taxon>
        <taxon>Brassiceae</taxon>
        <taxon>Brassica</taxon>
    </lineage>
</organism>
<protein>
    <recommendedName>
        <fullName evidence="2">threonine--tRNA ligase</fullName>
        <ecNumber evidence="2">6.1.1.3</ecNumber>
    </recommendedName>
    <alternativeName>
        <fullName evidence="8">Threonyl-tRNA synthetase</fullName>
    </alternativeName>
</protein>
<dbReference type="InterPro" id="IPR012676">
    <property type="entry name" value="TGS-like"/>
</dbReference>
<dbReference type="GO" id="GO:0005524">
    <property type="term" value="F:ATP binding"/>
    <property type="evidence" value="ECO:0007669"/>
    <property type="project" value="UniProtKB-KW"/>
</dbReference>
<evidence type="ECO:0000259" key="10">
    <source>
        <dbReference type="PROSITE" id="PS51880"/>
    </source>
</evidence>
<gene>
    <name evidence="11" type="ORF">F2Q68_00018824</name>
</gene>
<comment type="catalytic activity">
    <reaction evidence="9">
        <text>tRNA(Thr) + L-threonine + ATP = L-threonyl-tRNA(Thr) + AMP + diphosphate + H(+)</text>
        <dbReference type="Rhea" id="RHEA:24624"/>
        <dbReference type="Rhea" id="RHEA-COMP:9670"/>
        <dbReference type="Rhea" id="RHEA-COMP:9704"/>
        <dbReference type="ChEBI" id="CHEBI:15378"/>
        <dbReference type="ChEBI" id="CHEBI:30616"/>
        <dbReference type="ChEBI" id="CHEBI:33019"/>
        <dbReference type="ChEBI" id="CHEBI:57926"/>
        <dbReference type="ChEBI" id="CHEBI:78442"/>
        <dbReference type="ChEBI" id="CHEBI:78534"/>
        <dbReference type="ChEBI" id="CHEBI:456215"/>
        <dbReference type="EC" id="6.1.1.3"/>
    </reaction>
</comment>
<dbReference type="Pfam" id="PF02824">
    <property type="entry name" value="TGS"/>
    <property type="match status" value="1"/>
</dbReference>
<dbReference type="InterPro" id="IPR055296">
    <property type="entry name" value="SRL2-like"/>
</dbReference>
<evidence type="ECO:0000256" key="5">
    <source>
        <dbReference type="ARBA" id="ARBA00022840"/>
    </source>
</evidence>
<dbReference type="EMBL" id="QGKW02002228">
    <property type="protein sequence ID" value="KAF2535480.1"/>
    <property type="molecule type" value="Genomic_DNA"/>
</dbReference>
<dbReference type="Proteomes" id="UP000712281">
    <property type="component" value="Unassembled WGS sequence"/>
</dbReference>
<dbReference type="SUPFAM" id="SSF81271">
    <property type="entry name" value="TGS-like"/>
    <property type="match status" value="1"/>
</dbReference>
<evidence type="ECO:0000256" key="7">
    <source>
        <dbReference type="ARBA" id="ARBA00023146"/>
    </source>
</evidence>
<dbReference type="InterPro" id="IPR004095">
    <property type="entry name" value="TGS"/>
</dbReference>
<dbReference type="CDD" id="cd01667">
    <property type="entry name" value="TGS_ThrRS"/>
    <property type="match status" value="1"/>
</dbReference>
<dbReference type="FunFam" id="3.10.20.30:FF:000006">
    <property type="entry name" value="Threonine--tRNA ligase, cytoplasmic"/>
    <property type="match status" value="1"/>
</dbReference>
<comment type="caution">
    <text evidence="11">The sequence shown here is derived from an EMBL/GenBank/DDBJ whole genome shotgun (WGS) entry which is preliminary data.</text>
</comment>
<dbReference type="Gene3D" id="3.10.20.30">
    <property type="match status" value="1"/>
</dbReference>
<dbReference type="AlphaFoldDB" id="A0A8S9FPB2"/>
<evidence type="ECO:0000256" key="8">
    <source>
        <dbReference type="ARBA" id="ARBA00031900"/>
    </source>
</evidence>
<keyword evidence="6" id="KW-0648">Protein biosynthesis</keyword>
<feature type="domain" description="TGS" evidence="10">
    <location>
        <begin position="58"/>
        <end position="120"/>
    </location>
</feature>
<dbReference type="PANTHER" id="PTHR46087:SF11">
    <property type="entry name" value="PROTEIN SEMI-ROLLED LEAF 2"/>
    <property type="match status" value="1"/>
</dbReference>
<evidence type="ECO:0000256" key="2">
    <source>
        <dbReference type="ARBA" id="ARBA00013163"/>
    </source>
</evidence>
<dbReference type="InterPro" id="IPR018163">
    <property type="entry name" value="Thr/Ala-tRNA-synth_IIc_edit"/>
</dbReference>
<dbReference type="EC" id="6.1.1.3" evidence="2"/>
<dbReference type="Gene3D" id="3.30.980.10">
    <property type="entry name" value="Threonyl-trna Synthetase, Chain A, domain 2"/>
    <property type="match status" value="1"/>
</dbReference>
<proteinExistence type="inferred from homology"/>
<keyword evidence="7" id="KW-0030">Aminoacyl-tRNA synthetase</keyword>
<evidence type="ECO:0000256" key="1">
    <source>
        <dbReference type="ARBA" id="ARBA00008226"/>
    </source>
</evidence>
<evidence type="ECO:0000256" key="9">
    <source>
        <dbReference type="ARBA" id="ARBA00049515"/>
    </source>
</evidence>
<evidence type="ECO:0000313" key="11">
    <source>
        <dbReference type="EMBL" id="KAF2535480.1"/>
    </source>
</evidence>
<evidence type="ECO:0000256" key="6">
    <source>
        <dbReference type="ARBA" id="ARBA00022917"/>
    </source>
</evidence>
<keyword evidence="5" id="KW-0067">ATP-binding</keyword>
<evidence type="ECO:0000256" key="3">
    <source>
        <dbReference type="ARBA" id="ARBA00022598"/>
    </source>
</evidence>
<evidence type="ECO:0000256" key="4">
    <source>
        <dbReference type="ARBA" id="ARBA00022741"/>
    </source>
</evidence>
<comment type="similarity">
    <text evidence="1">Belongs to the class-II aminoacyl-tRNA synthetase family.</text>
</comment>
<dbReference type="SUPFAM" id="SSF55186">
    <property type="entry name" value="ThrRS/AlaRS common domain"/>
    <property type="match status" value="1"/>
</dbReference>
<sequence>MLLLLLRLSARSIRRHTSSHSLSASSSSFCTLPPMSTNYPKNESYLSAVIPKRIKLFEQIQITLPDGTVKEGRKWETTPMDIAGEISKGLANSALISAVSDELWDMSRPLEGDCKLELFKFDSDKGRDTLWHSSAHVLGQALEQEYGCQLCIGPCTTRGEPLFDMMAVLVEGLPSSGVVSRAAVGSLLILAHAMSSALSPSMRSQQVSYNFVFTLDTLLDALLKAMLHPNVETRVGAHEIFSVILLPSSGQSQAGLASVRASGYLNESKNLRGDTTSAFSSIAARLDKLRKEKDGVKVEKNGYNEDLKNYKSSPNFHKLNSMIDRTAGSVTLADMLPSMMKFTEDQMGQLLSAFWTQSTLPDNLPTSIEAIAHSLSLVLLSLRLKNPDDGLVVRAFQLLFSLRNLSLDLNNGTLPSVCKRLILALSTSTLMFAAKIYQIPHICKILKSQLPGDVDPYLFIGDDLQLHLGRRHASDPASALLSFWILSKMQNFWTLCSRRGRIKEEDQTKKIAVEKVMIDESNPAEYAGKPVFHAEKIYEPTPVGVVMGS</sequence>
<reference evidence="11" key="1">
    <citation type="submission" date="2019-12" db="EMBL/GenBank/DDBJ databases">
        <title>Genome sequencing and annotation of Brassica cretica.</title>
        <authorList>
            <person name="Studholme D.J."/>
            <person name="Sarris P.F."/>
        </authorList>
    </citation>
    <scope>NUCLEOTIDE SEQUENCE</scope>
    <source>
        <strain evidence="11">PFS-001/15</strain>
        <tissue evidence="11">Leaf</tissue>
    </source>
</reference>
<dbReference type="InterPro" id="IPR012675">
    <property type="entry name" value="Beta-grasp_dom_sf"/>
</dbReference>
<dbReference type="GO" id="GO:0004829">
    <property type="term" value="F:threonine-tRNA ligase activity"/>
    <property type="evidence" value="ECO:0007669"/>
    <property type="project" value="UniProtKB-EC"/>
</dbReference>
<keyword evidence="3" id="KW-0436">Ligase</keyword>
<accession>A0A8S9FPB2</accession>
<dbReference type="GO" id="GO:0006412">
    <property type="term" value="P:translation"/>
    <property type="evidence" value="ECO:0007669"/>
    <property type="project" value="UniProtKB-KW"/>
</dbReference>
<dbReference type="PANTHER" id="PTHR46087">
    <property type="entry name" value="PUTATIVE, EXPRESSED-RELATED"/>
    <property type="match status" value="1"/>
</dbReference>
<name>A0A8S9FPB2_BRACR</name>
<keyword evidence="4" id="KW-0547">Nucleotide-binding</keyword>
<evidence type="ECO:0000313" key="12">
    <source>
        <dbReference type="Proteomes" id="UP000712281"/>
    </source>
</evidence>
<dbReference type="PROSITE" id="PS51880">
    <property type="entry name" value="TGS"/>
    <property type="match status" value="1"/>
</dbReference>